<dbReference type="GO" id="GO:0016491">
    <property type="term" value="F:oxidoreductase activity"/>
    <property type="evidence" value="ECO:0007669"/>
    <property type="project" value="UniProtKB-KW"/>
</dbReference>
<feature type="domain" description="Ketoreductase" evidence="4">
    <location>
        <begin position="7"/>
        <end position="181"/>
    </location>
</feature>
<proteinExistence type="inferred from homology"/>
<gene>
    <name evidence="5" type="ORF">MAE02_27660</name>
</gene>
<name>A0A512BSW0_9HYPH</name>
<dbReference type="InterPro" id="IPR036291">
    <property type="entry name" value="NAD(P)-bd_dom_sf"/>
</dbReference>
<dbReference type="SMART" id="SM00822">
    <property type="entry name" value="PKS_KR"/>
    <property type="match status" value="1"/>
</dbReference>
<evidence type="ECO:0000313" key="5">
    <source>
        <dbReference type="EMBL" id="GEO15070.1"/>
    </source>
</evidence>
<comment type="caution">
    <text evidence="5">The sequence shown here is derived from an EMBL/GenBank/DDBJ whole genome shotgun (WGS) entry which is preliminary data.</text>
</comment>
<dbReference type="RefSeq" id="WP_162815738.1">
    <property type="nucleotide sequence ID" value="NZ_BJYU01000035.1"/>
</dbReference>
<dbReference type="PANTHER" id="PTHR24321">
    <property type="entry name" value="DEHYDROGENASES, SHORT CHAIN"/>
    <property type="match status" value="1"/>
</dbReference>
<dbReference type="EMBL" id="BJYU01000035">
    <property type="protein sequence ID" value="GEO15070.1"/>
    <property type="molecule type" value="Genomic_DNA"/>
</dbReference>
<dbReference type="PANTHER" id="PTHR24321:SF8">
    <property type="entry name" value="ESTRADIOL 17-BETA-DEHYDROGENASE 8-RELATED"/>
    <property type="match status" value="1"/>
</dbReference>
<evidence type="ECO:0000259" key="4">
    <source>
        <dbReference type="SMART" id="SM00822"/>
    </source>
</evidence>
<accession>A0A512BSW0</accession>
<dbReference type="InterPro" id="IPR057326">
    <property type="entry name" value="KR_dom"/>
</dbReference>
<dbReference type="SUPFAM" id="SSF51735">
    <property type="entry name" value="NAD(P)-binding Rossmann-fold domains"/>
    <property type="match status" value="1"/>
</dbReference>
<keyword evidence="3" id="KW-0520">NAD</keyword>
<keyword evidence="6" id="KW-1185">Reference proteome</keyword>
<dbReference type="PROSITE" id="PS00061">
    <property type="entry name" value="ADH_SHORT"/>
    <property type="match status" value="1"/>
</dbReference>
<dbReference type="InterPro" id="IPR002347">
    <property type="entry name" value="SDR_fam"/>
</dbReference>
<evidence type="ECO:0000256" key="3">
    <source>
        <dbReference type="ARBA" id="ARBA00023027"/>
    </source>
</evidence>
<evidence type="ECO:0000256" key="1">
    <source>
        <dbReference type="ARBA" id="ARBA00006484"/>
    </source>
</evidence>
<keyword evidence="2" id="KW-0560">Oxidoreductase</keyword>
<reference evidence="5 6" key="1">
    <citation type="submission" date="2019-07" db="EMBL/GenBank/DDBJ databases">
        <title>Whole genome shotgun sequence of Microvirga aerophila NBRC 106136.</title>
        <authorList>
            <person name="Hosoyama A."/>
            <person name="Uohara A."/>
            <person name="Ohji S."/>
            <person name="Ichikawa N."/>
        </authorList>
    </citation>
    <scope>NUCLEOTIDE SEQUENCE [LARGE SCALE GENOMIC DNA]</scope>
    <source>
        <strain evidence="5 6">NBRC 106136</strain>
    </source>
</reference>
<evidence type="ECO:0000256" key="2">
    <source>
        <dbReference type="ARBA" id="ARBA00023002"/>
    </source>
</evidence>
<comment type="similarity">
    <text evidence="1">Belongs to the short-chain dehydrogenases/reductases (SDR) family.</text>
</comment>
<dbReference type="PRINTS" id="PR00081">
    <property type="entry name" value="GDHRDH"/>
</dbReference>
<dbReference type="InterPro" id="IPR020904">
    <property type="entry name" value="Sc_DH/Rdtase_CS"/>
</dbReference>
<dbReference type="AlphaFoldDB" id="A0A512BSW0"/>
<evidence type="ECO:0000313" key="6">
    <source>
        <dbReference type="Proteomes" id="UP000321085"/>
    </source>
</evidence>
<sequence length="255" mass="26075">MNDVDGAVVLISGAASGIGRATALKLASQGASLGLLDLAPAALDSVAHEVEALGGHALTIIADVSVDEQVRMAVSATVDRFGALAGVVCAAGIAIKGKVAEITEDDWHRTLAVNLTGTFLMARHAIPSLVAHPGSSFVAVSSDTGIRGSAGYAAYCASKHAVVGLIRCLALDHGPDGVRSNVVCPTFVDTPMADQLLKDAGRYDRAFYESRVPLGRFARPEEVASAICHLLSAEASYANGLVYVLDGGTTAGTFG</sequence>
<dbReference type="FunFam" id="3.40.50.720:FF:000084">
    <property type="entry name" value="Short-chain dehydrogenase reductase"/>
    <property type="match status" value="1"/>
</dbReference>
<dbReference type="Proteomes" id="UP000321085">
    <property type="component" value="Unassembled WGS sequence"/>
</dbReference>
<dbReference type="CDD" id="cd05233">
    <property type="entry name" value="SDR_c"/>
    <property type="match status" value="1"/>
</dbReference>
<organism evidence="5 6">
    <name type="scientific">Microvirga aerophila</name>
    <dbReference type="NCBI Taxonomy" id="670291"/>
    <lineage>
        <taxon>Bacteria</taxon>
        <taxon>Pseudomonadati</taxon>
        <taxon>Pseudomonadota</taxon>
        <taxon>Alphaproteobacteria</taxon>
        <taxon>Hyphomicrobiales</taxon>
        <taxon>Methylobacteriaceae</taxon>
        <taxon>Microvirga</taxon>
    </lineage>
</organism>
<protein>
    <submittedName>
        <fullName evidence="5">Short-chain dehydrogenase</fullName>
    </submittedName>
</protein>
<dbReference type="Gene3D" id="3.40.50.720">
    <property type="entry name" value="NAD(P)-binding Rossmann-like Domain"/>
    <property type="match status" value="1"/>
</dbReference>
<dbReference type="Pfam" id="PF13561">
    <property type="entry name" value="adh_short_C2"/>
    <property type="match status" value="1"/>
</dbReference>